<protein>
    <submittedName>
        <fullName evidence="6">von Willebrand factor</fullName>
    </submittedName>
</protein>
<keyword evidence="1" id="KW-0646">Protease inhibitor</keyword>
<keyword evidence="5" id="KW-1185">Reference proteome</keyword>
<proteinExistence type="predicted"/>
<evidence type="ECO:0000256" key="2">
    <source>
        <dbReference type="ARBA" id="ARBA00023157"/>
    </source>
</evidence>
<dbReference type="RefSeq" id="XP_018326920.1">
    <property type="nucleotide sequence ID" value="XM_018471418.1"/>
</dbReference>
<dbReference type="Pfam" id="PF01826">
    <property type="entry name" value="TIL"/>
    <property type="match status" value="2"/>
</dbReference>
<evidence type="ECO:0000256" key="1">
    <source>
        <dbReference type="ARBA" id="ARBA00022690"/>
    </source>
</evidence>
<dbReference type="SUPFAM" id="SSF57567">
    <property type="entry name" value="Serine protease inhibitors"/>
    <property type="match status" value="2"/>
</dbReference>
<dbReference type="CDD" id="cd19941">
    <property type="entry name" value="TIL"/>
    <property type="match status" value="2"/>
</dbReference>
<dbReference type="InterPro" id="IPR051368">
    <property type="entry name" value="SerProtInhib-TIL_Domain"/>
</dbReference>
<reference evidence="6" key="1">
    <citation type="submission" date="2025-08" db="UniProtKB">
        <authorList>
            <consortium name="RefSeq"/>
        </authorList>
    </citation>
    <scope>IDENTIFICATION</scope>
    <source>
        <tissue evidence="6">Entire body</tissue>
    </source>
</reference>
<dbReference type="PANTHER" id="PTHR23259:SF70">
    <property type="entry name" value="ACCESSORY GLAND PROTEIN ACP62F-RELATED"/>
    <property type="match status" value="1"/>
</dbReference>
<dbReference type="InParanoid" id="A0A1W4X3L8"/>
<dbReference type="Proteomes" id="UP000192223">
    <property type="component" value="Unplaced"/>
</dbReference>
<dbReference type="InterPro" id="IPR002919">
    <property type="entry name" value="TIL_dom"/>
</dbReference>
<feature type="transmembrane region" description="Helical" evidence="3">
    <location>
        <begin position="135"/>
        <end position="156"/>
    </location>
</feature>
<dbReference type="KEGG" id="apln:108738156"/>
<dbReference type="OrthoDB" id="6236007at2759"/>
<dbReference type="Gene3D" id="2.10.25.10">
    <property type="entry name" value="Laminin"/>
    <property type="match status" value="2"/>
</dbReference>
<feature type="domain" description="TIL" evidence="4">
    <location>
        <begin position="166"/>
        <end position="221"/>
    </location>
</feature>
<feature type="domain" description="TIL" evidence="4">
    <location>
        <begin position="41"/>
        <end position="95"/>
    </location>
</feature>
<gene>
    <name evidence="6" type="primary">LOC108738156</name>
</gene>
<dbReference type="PANTHER" id="PTHR23259">
    <property type="entry name" value="RIDDLE"/>
    <property type="match status" value="1"/>
</dbReference>
<dbReference type="GO" id="GO:0030414">
    <property type="term" value="F:peptidase inhibitor activity"/>
    <property type="evidence" value="ECO:0007669"/>
    <property type="project" value="UniProtKB-KW"/>
</dbReference>
<organism evidence="5 6">
    <name type="scientific">Agrilus planipennis</name>
    <name type="common">Emerald ash borer</name>
    <name type="synonym">Agrilus marcopoli</name>
    <dbReference type="NCBI Taxonomy" id="224129"/>
    <lineage>
        <taxon>Eukaryota</taxon>
        <taxon>Metazoa</taxon>
        <taxon>Ecdysozoa</taxon>
        <taxon>Arthropoda</taxon>
        <taxon>Hexapoda</taxon>
        <taxon>Insecta</taxon>
        <taxon>Pterygota</taxon>
        <taxon>Neoptera</taxon>
        <taxon>Endopterygota</taxon>
        <taxon>Coleoptera</taxon>
        <taxon>Polyphaga</taxon>
        <taxon>Elateriformia</taxon>
        <taxon>Buprestoidea</taxon>
        <taxon>Buprestidae</taxon>
        <taxon>Agrilinae</taxon>
        <taxon>Agrilus</taxon>
    </lineage>
</organism>
<name>A0A1W4X3L8_AGRPL</name>
<dbReference type="STRING" id="224129.A0A1W4X3L8"/>
<evidence type="ECO:0000313" key="5">
    <source>
        <dbReference type="Proteomes" id="UP000192223"/>
    </source>
</evidence>
<keyword evidence="3" id="KW-0472">Membrane</keyword>
<dbReference type="AlphaFoldDB" id="A0A1W4X3L8"/>
<keyword evidence="2" id="KW-1015">Disulfide bond</keyword>
<evidence type="ECO:0000313" key="6">
    <source>
        <dbReference type="RefSeq" id="XP_018326920.1"/>
    </source>
</evidence>
<evidence type="ECO:0000256" key="3">
    <source>
        <dbReference type="SAM" id="Phobius"/>
    </source>
</evidence>
<sequence>MENNVLRVYLLCVLLSIVGSNCVFTPITGGSPCIREIKECNRPYEECQCGSACQVKCSNLGKPCDIINIACNNMCYCIAGFARNERGACIPQSLCSNCYFRYFFRYHSHVWQKVYKKKILSCISQLLYKLQKGKVVNMVRVSTILFIVIFALVHYGSATKKTPLVCDKPFEEYKCGSACQTTCANLGKPCPIVNVKCTDACYCVNGYARNTKGVCIPQSQCKKENVKI</sequence>
<keyword evidence="3" id="KW-1133">Transmembrane helix</keyword>
<evidence type="ECO:0000259" key="4">
    <source>
        <dbReference type="Pfam" id="PF01826"/>
    </source>
</evidence>
<feature type="transmembrane region" description="Helical" evidence="3">
    <location>
        <begin position="6"/>
        <end position="28"/>
    </location>
</feature>
<dbReference type="GeneID" id="108738156"/>
<dbReference type="InterPro" id="IPR036084">
    <property type="entry name" value="Ser_inhib-like_sf"/>
</dbReference>
<keyword evidence="3" id="KW-0812">Transmembrane</keyword>
<accession>A0A1W4X3L8</accession>